<protein>
    <submittedName>
        <fullName evidence="1">Uncharacterized conserved protein YecE, DUF72 family</fullName>
    </submittedName>
</protein>
<dbReference type="SUPFAM" id="SSF117396">
    <property type="entry name" value="TM1631-like"/>
    <property type="match status" value="1"/>
</dbReference>
<dbReference type="EMBL" id="FNRL01000027">
    <property type="protein sequence ID" value="SEA99452.1"/>
    <property type="molecule type" value="Genomic_DNA"/>
</dbReference>
<dbReference type="PANTHER" id="PTHR30348:SF9">
    <property type="entry name" value="UPF0759 PROTEIN YECE"/>
    <property type="match status" value="1"/>
</dbReference>
<dbReference type="STRING" id="408074.SAMN05660909_04603"/>
<sequence length="295" mass="34103">MDFGANWQLYEKTDLSIPAWDQFNARVLNGKPADTPLRIGTSGWSRKEYAGTLYPPGVKDDALLAEYGKLFNCVELNATHYKIYSPDAIRKWTAKVKNRDFKFCPKVPQAISHQSTLLNAGTETAAFIESIRAFEDQLGPVFLQLSEFFSPVRKRNLYTYLESLPRDISFFVELRHPDWFNNQQEREELFNTLHQLGVGAVITDTPGRRDCLHMTLTLPKLFLRFVTKGGHPLDEVRLREWDQRIKELKVQGVEEVYFFLHVHDGKYEADFYKTVQSQFGLSIATPQLETQLTLF</sequence>
<dbReference type="InterPro" id="IPR036520">
    <property type="entry name" value="UPF0759_sf"/>
</dbReference>
<accession>A0A1H4FSG5</accession>
<dbReference type="InterPro" id="IPR002763">
    <property type="entry name" value="DUF72"/>
</dbReference>
<evidence type="ECO:0000313" key="2">
    <source>
        <dbReference type="Proteomes" id="UP000199656"/>
    </source>
</evidence>
<dbReference type="Gene3D" id="3.20.20.410">
    <property type="entry name" value="Protein of unknown function UPF0759"/>
    <property type="match status" value="1"/>
</dbReference>
<keyword evidence="2" id="KW-1185">Reference proteome</keyword>
<dbReference type="RefSeq" id="WP_089764585.1">
    <property type="nucleotide sequence ID" value="NZ_BKAT01000047.1"/>
</dbReference>
<dbReference type="AlphaFoldDB" id="A0A1H4FSG5"/>
<organism evidence="1 2">
    <name type="scientific">Chitinophaga terrae</name>
    <name type="common">ex Kim and Jung 2007</name>
    <dbReference type="NCBI Taxonomy" id="408074"/>
    <lineage>
        <taxon>Bacteria</taxon>
        <taxon>Pseudomonadati</taxon>
        <taxon>Bacteroidota</taxon>
        <taxon>Chitinophagia</taxon>
        <taxon>Chitinophagales</taxon>
        <taxon>Chitinophagaceae</taxon>
        <taxon>Chitinophaga</taxon>
    </lineage>
</organism>
<proteinExistence type="predicted"/>
<dbReference type="Proteomes" id="UP000199656">
    <property type="component" value="Unassembled WGS sequence"/>
</dbReference>
<dbReference type="PANTHER" id="PTHR30348">
    <property type="entry name" value="UNCHARACTERIZED PROTEIN YECE"/>
    <property type="match status" value="1"/>
</dbReference>
<gene>
    <name evidence="1" type="ORF">SAMN05660909_04603</name>
</gene>
<evidence type="ECO:0000313" key="1">
    <source>
        <dbReference type="EMBL" id="SEA99452.1"/>
    </source>
</evidence>
<name>A0A1H4FSG5_9BACT</name>
<dbReference type="OrthoDB" id="9780310at2"/>
<reference evidence="2" key="1">
    <citation type="submission" date="2016-10" db="EMBL/GenBank/DDBJ databases">
        <authorList>
            <person name="Varghese N."/>
            <person name="Submissions S."/>
        </authorList>
    </citation>
    <scope>NUCLEOTIDE SEQUENCE [LARGE SCALE GENOMIC DNA]</scope>
    <source>
        <strain evidence="2">DSM 23920</strain>
    </source>
</reference>
<dbReference type="Pfam" id="PF01904">
    <property type="entry name" value="DUF72"/>
    <property type="match status" value="1"/>
</dbReference>